<dbReference type="PANTHER" id="PTHR42891:SF1">
    <property type="entry name" value="D-GLYCERO-BETA-D-MANNO-HEPTOSE-1,7-BISPHOSPHATE 7-PHOSPHATASE"/>
    <property type="match status" value="1"/>
</dbReference>
<dbReference type="InterPro" id="IPR004446">
    <property type="entry name" value="Heptose_bisP_phosphatase"/>
</dbReference>
<dbReference type="GO" id="GO:0016791">
    <property type="term" value="F:phosphatase activity"/>
    <property type="evidence" value="ECO:0007669"/>
    <property type="project" value="InterPro"/>
</dbReference>
<dbReference type="Gene3D" id="3.40.50.1000">
    <property type="entry name" value="HAD superfamily/HAD-like"/>
    <property type="match status" value="1"/>
</dbReference>
<keyword evidence="1" id="KW-0378">Hydrolase</keyword>
<dbReference type="SUPFAM" id="SSF56784">
    <property type="entry name" value="HAD-like"/>
    <property type="match status" value="1"/>
</dbReference>
<gene>
    <name evidence="1" type="primary">gmhB_8</name>
    <name evidence="1" type="ORF">SDC9_187982</name>
</gene>
<sequence length="91" mass="10202">MNRFHMHLNLVLKEKYGAHIDAFYFCPHHPDITGSCSCRKPAPGMILSAQKEFNIDLSQSVFYGDKESDRQAAMAAGVSKFILVKDNEIIG</sequence>
<protein>
    <submittedName>
        <fullName evidence="1">D-glycero-alpha-D-manno-heptose-1,7-bisphosphate 7-phosphatase</fullName>
        <ecNumber evidence="1">3.1.3.83</ecNumber>
    </submittedName>
</protein>
<comment type="caution">
    <text evidence="1">The sequence shown here is derived from an EMBL/GenBank/DDBJ whole genome shotgun (WGS) entry which is preliminary data.</text>
</comment>
<proteinExistence type="predicted"/>
<dbReference type="Pfam" id="PF13242">
    <property type="entry name" value="Hydrolase_like"/>
    <property type="match status" value="1"/>
</dbReference>
<evidence type="ECO:0000313" key="1">
    <source>
        <dbReference type="EMBL" id="MPN40445.1"/>
    </source>
</evidence>
<reference evidence="1" key="1">
    <citation type="submission" date="2019-08" db="EMBL/GenBank/DDBJ databases">
        <authorList>
            <person name="Kucharzyk K."/>
            <person name="Murdoch R.W."/>
            <person name="Higgins S."/>
            <person name="Loffler F."/>
        </authorList>
    </citation>
    <scope>NUCLEOTIDE SEQUENCE</scope>
</reference>
<accession>A0A645HN15</accession>
<dbReference type="GO" id="GO:0005975">
    <property type="term" value="P:carbohydrate metabolic process"/>
    <property type="evidence" value="ECO:0007669"/>
    <property type="project" value="InterPro"/>
</dbReference>
<dbReference type="PANTHER" id="PTHR42891">
    <property type="entry name" value="D-GLYCERO-BETA-D-MANNO-HEPTOSE-1,7-BISPHOSPHATE 7-PHOSPHATASE"/>
    <property type="match status" value="1"/>
</dbReference>
<dbReference type="InterPro" id="IPR036412">
    <property type="entry name" value="HAD-like_sf"/>
</dbReference>
<dbReference type="EMBL" id="VSSQ01096855">
    <property type="protein sequence ID" value="MPN40445.1"/>
    <property type="molecule type" value="Genomic_DNA"/>
</dbReference>
<dbReference type="AlphaFoldDB" id="A0A645HN15"/>
<dbReference type="NCBIfam" id="TIGR01662">
    <property type="entry name" value="HAD-SF-IIIA"/>
    <property type="match status" value="1"/>
</dbReference>
<organism evidence="1">
    <name type="scientific">bioreactor metagenome</name>
    <dbReference type="NCBI Taxonomy" id="1076179"/>
    <lineage>
        <taxon>unclassified sequences</taxon>
        <taxon>metagenomes</taxon>
        <taxon>ecological metagenomes</taxon>
    </lineage>
</organism>
<name>A0A645HN15_9ZZZZ</name>
<dbReference type="EC" id="3.1.3.83" evidence="1"/>
<dbReference type="InterPro" id="IPR023214">
    <property type="entry name" value="HAD_sf"/>
</dbReference>
<dbReference type="InterPro" id="IPR006549">
    <property type="entry name" value="HAD-SF_hydro_IIIA"/>
</dbReference>